<dbReference type="AlphaFoldDB" id="D6W705"/>
<protein>
    <submittedName>
        <fullName evidence="1">Uncharacterized protein</fullName>
    </submittedName>
</protein>
<reference evidence="1 2" key="2">
    <citation type="journal article" date="2010" name="Nucleic Acids Res.">
        <title>BeetleBase in 2010: revisions to provide comprehensive genomic information for Tribolium castaneum.</title>
        <authorList>
            <person name="Kim H.S."/>
            <person name="Murphy T."/>
            <person name="Xia J."/>
            <person name="Caragea D."/>
            <person name="Park Y."/>
            <person name="Beeman R.W."/>
            <person name="Lorenzen M.D."/>
            <person name="Butcher S."/>
            <person name="Manak J.R."/>
            <person name="Brown S.J."/>
        </authorList>
    </citation>
    <scope>GENOME REANNOTATION</scope>
    <source>
        <strain evidence="1 2">Georgia GA2</strain>
    </source>
</reference>
<gene>
    <name evidence="1" type="primary">AUGUSTUS-3.0.2_13611</name>
    <name evidence="1" type="ORF">TcasGA2_TC013611</name>
</gene>
<dbReference type="InParanoid" id="D6W705"/>
<proteinExistence type="predicted"/>
<organism evidence="1 2">
    <name type="scientific">Tribolium castaneum</name>
    <name type="common">Red flour beetle</name>
    <dbReference type="NCBI Taxonomy" id="7070"/>
    <lineage>
        <taxon>Eukaryota</taxon>
        <taxon>Metazoa</taxon>
        <taxon>Ecdysozoa</taxon>
        <taxon>Arthropoda</taxon>
        <taxon>Hexapoda</taxon>
        <taxon>Insecta</taxon>
        <taxon>Pterygota</taxon>
        <taxon>Neoptera</taxon>
        <taxon>Endopterygota</taxon>
        <taxon>Coleoptera</taxon>
        <taxon>Polyphaga</taxon>
        <taxon>Cucujiformia</taxon>
        <taxon>Tenebrionidae</taxon>
        <taxon>Tenebrionidae incertae sedis</taxon>
        <taxon>Tribolium</taxon>
    </lineage>
</organism>
<dbReference type="HOGENOM" id="CLU_2064476_0_0_1"/>
<dbReference type="KEGG" id="tca:103313048"/>
<dbReference type="OrthoDB" id="6730979at2759"/>
<sequence>MGAIWDKYFKDEDVVLEREYACLSMLLRKLTPDELLLYALEDPEIYEACKRHDDLRYFCMAAAVKRYNIEKFFYEEVANRSADFMVLLDTFVQIQAAIEHQEAEKTQCGYFPCVLFRRKNRERGAAKNE</sequence>
<accession>D6W705</accession>
<evidence type="ECO:0000313" key="2">
    <source>
        <dbReference type="Proteomes" id="UP000007266"/>
    </source>
</evidence>
<dbReference type="EMBL" id="KQ971307">
    <property type="protein sequence ID" value="EFA11433.1"/>
    <property type="molecule type" value="Genomic_DNA"/>
</dbReference>
<reference evidence="1 2" key="1">
    <citation type="journal article" date="2008" name="Nature">
        <title>The genome of the model beetle and pest Tribolium castaneum.</title>
        <authorList>
            <consortium name="Tribolium Genome Sequencing Consortium"/>
            <person name="Richards S."/>
            <person name="Gibbs R.A."/>
            <person name="Weinstock G.M."/>
            <person name="Brown S.J."/>
            <person name="Denell R."/>
            <person name="Beeman R.W."/>
            <person name="Gibbs R."/>
            <person name="Beeman R.W."/>
            <person name="Brown S.J."/>
            <person name="Bucher G."/>
            <person name="Friedrich M."/>
            <person name="Grimmelikhuijzen C.J."/>
            <person name="Klingler M."/>
            <person name="Lorenzen M."/>
            <person name="Richards S."/>
            <person name="Roth S."/>
            <person name="Schroder R."/>
            <person name="Tautz D."/>
            <person name="Zdobnov E.M."/>
            <person name="Muzny D."/>
            <person name="Gibbs R.A."/>
            <person name="Weinstock G.M."/>
            <person name="Attaway T."/>
            <person name="Bell S."/>
            <person name="Buhay C.J."/>
            <person name="Chandrabose M.N."/>
            <person name="Chavez D."/>
            <person name="Clerk-Blankenburg K.P."/>
            <person name="Cree A."/>
            <person name="Dao M."/>
            <person name="Davis C."/>
            <person name="Chacko J."/>
            <person name="Dinh H."/>
            <person name="Dugan-Rocha S."/>
            <person name="Fowler G."/>
            <person name="Garner T.T."/>
            <person name="Garnes J."/>
            <person name="Gnirke A."/>
            <person name="Hawes A."/>
            <person name="Hernandez J."/>
            <person name="Hines S."/>
            <person name="Holder M."/>
            <person name="Hume J."/>
            <person name="Jhangiani S.N."/>
            <person name="Joshi V."/>
            <person name="Khan Z.M."/>
            <person name="Jackson L."/>
            <person name="Kovar C."/>
            <person name="Kowis A."/>
            <person name="Lee S."/>
            <person name="Lewis L.R."/>
            <person name="Margolis J."/>
            <person name="Morgan M."/>
            <person name="Nazareth L.V."/>
            <person name="Nguyen N."/>
            <person name="Okwuonu G."/>
            <person name="Parker D."/>
            <person name="Richards S."/>
            <person name="Ruiz S.J."/>
            <person name="Santibanez J."/>
            <person name="Savard J."/>
            <person name="Scherer S.E."/>
            <person name="Schneider B."/>
            <person name="Sodergren E."/>
            <person name="Tautz D."/>
            <person name="Vattahil S."/>
            <person name="Villasana D."/>
            <person name="White C.S."/>
            <person name="Wright R."/>
            <person name="Park Y."/>
            <person name="Beeman R.W."/>
            <person name="Lord J."/>
            <person name="Oppert B."/>
            <person name="Lorenzen M."/>
            <person name="Brown S."/>
            <person name="Wang L."/>
            <person name="Savard J."/>
            <person name="Tautz D."/>
            <person name="Richards S."/>
            <person name="Weinstock G."/>
            <person name="Gibbs R.A."/>
            <person name="Liu Y."/>
            <person name="Worley K."/>
            <person name="Weinstock G."/>
            <person name="Elsik C.G."/>
            <person name="Reese J.T."/>
            <person name="Elhaik E."/>
            <person name="Landan G."/>
            <person name="Graur D."/>
            <person name="Arensburger P."/>
            <person name="Atkinson P."/>
            <person name="Beeman R.W."/>
            <person name="Beidler J."/>
            <person name="Brown S.J."/>
            <person name="Demuth J.P."/>
            <person name="Drury D.W."/>
            <person name="Du Y.Z."/>
            <person name="Fujiwara H."/>
            <person name="Lorenzen M."/>
            <person name="Maselli V."/>
            <person name="Osanai M."/>
            <person name="Park Y."/>
            <person name="Robertson H.M."/>
            <person name="Tu Z."/>
            <person name="Wang J.J."/>
            <person name="Wang S."/>
            <person name="Richards S."/>
            <person name="Song H."/>
            <person name="Zhang L."/>
            <person name="Sodergren E."/>
            <person name="Werner D."/>
            <person name="Stanke M."/>
            <person name="Morgenstern B."/>
            <person name="Solovyev V."/>
            <person name="Kosarev P."/>
            <person name="Brown G."/>
            <person name="Chen H.C."/>
            <person name="Ermolaeva O."/>
            <person name="Hlavina W."/>
            <person name="Kapustin Y."/>
            <person name="Kiryutin B."/>
            <person name="Kitts P."/>
            <person name="Maglott D."/>
            <person name="Pruitt K."/>
            <person name="Sapojnikov V."/>
            <person name="Souvorov A."/>
            <person name="Mackey A.J."/>
            <person name="Waterhouse R.M."/>
            <person name="Wyder S."/>
            <person name="Zdobnov E.M."/>
            <person name="Zdobnov E.M."/>
            <person name="Wyder S."/>
            <person name="Kriventseva E.V."/>
            <person name="Kadowaki T."/>
            <person name="Bork P."/>
            <person name="Aranda M."/>
            <person name="Bao R."/>
            <person name="Beermann A."/>
            <person name="Berns N."/>
            <person name="Bolognesi R."/>
            <person name="Bonneton F."/>
            <person name="Bopp D."/>
            <person name="Brown S.J."/>
            <person name="Bucher G."/>
            <person name="Butts T."/>
            <person name="Chaumot A."/>
            <person name="Denell R.E."/>
            <person name="Ferrier D.E."/>
            <person name="Friedrich M."/>
            <person name="Gordon C.M."/>
            <person name="Jindra M."/>
            <person name="Klingler M."/>
            <person name="Lan Q."/>
            <person name="Lattorff H.M."/>
            <person name="Laudet V."/>
            <person name="von Levetsow C."/>
            <person name="Liu Z."/>
            <person name="Lutz R."/>
            <person name="Lynch J.A."/>
            <person name="da Fonseca R.N."/>
            <person name="Posnien N."/>
            <person name="Reuter R."/>
            <person name="Roth S."/>
            <person name="Savard J."/>
            <person name="Schinko J.B."/>
            <person name="Schmitt C."/>
            <person name="Schoppmeier M."/>
            <person name="Schroder R."/>
            <person name="Shippy T.D."/>
            <person name="Simonnet F."/>
            <person name="Marques-Souza H."/>
            <person name="Tautz D."/>
            <person name="Tomoyasu Y."/>
            <person name="Trauner J."/>
            <person name="Van der Zee M."/>
            <person name="Vervoort M."/>
            <person name="Wittkopp N."/>
            <person name="Wimmer E.A."/>
            <person name="Yang X."/>
            <person name="Jones A.K."/>
            <person name="Sattelle D.B."/>
            <person name="Ebert P.R."/>
            <person name="Nelson D."/>
            <person name="Scott J.G."/>
            <person name="Beeman R.W."/>
            <person name="Muthukrishnan S."/>
            <person name="Kramer K.J."/>
            <person name="Arakane Y."/>
            <person name="Beeman R.W."/>
            <person name="Zhu Q."/>
            <person name="Hogenkamp D."/>
            <person name="Dixit R."/>
            <person name="Oppert B."/>
            <person name="Jiang H."/>
            <person name="Zou Z."/>
            <person name="Marshall J."/>
            <person name="Elpidina E."/>
            <person name="Vinokurov K."/>
            <person name="Oppert C."/>
            <person name="Zou Z."/>
            <person name="Evans J."/>
            <person name="Lu Z."/>
            <person name="Zhao P."/>
            <person name="Sumathipala N."/>
            <person name="Altincicek B."/>
            <person name="Vilcinskas A."/>
            <person name="Williams M."/>
            <person name="Hultmark D."/>
            <person name="Hetru C."/>
            <person name="Jiang H."/>
            <person name="Grimmelikhuijzen C.J."/>
            <person name="Hauser F."/>
            <person name="Cazzamali G."/>
            <person name="Williamson M."/>
            <person name="Park Y."/>
            <person name="Li B."/>
            <person name="Tanaka Y."/>
            <person name="Predel R."/>
            <person name="Neupert S."/>
            <person name="Schachtner J."/>
            <person name="Verleyen P."/>
            <person name="Raible F."/>
            <person name="Bork P."/>
            <person name="Friedrich M."/>
            <person name="Walden K.K."/>
            <person name="Robertson H.M."/>
            <person name="Angeli S."/>
            <person name="Foret S."/>
            <person name="Bucher G."/>
            <person name="Schuetz S."/>
            <person name="Maleszka R."/>
            <person name="Wimmer E.A."/>
            <person name="Beeman R.W."/>
            <person name="Lorenzen M."/>
            <person name="Tomoyasu Y."/>
            <person name="Miller S.C."/>
            <person name="Grossmann D."/>
            <person name="Bucher G."/>
        </authorList>
    </citation>
    <scope>NUCLEOTIDE SEQUENCE [LARGE SCALE GENOMIC DNA]</scope>
    <source>
        <strain evidence="1 2">Georgia GA2</strain>
    </source>
</reference>
<keyword evidence="2" id="KW-1185">Reference proteome</keyword>
<dbReference type="Proteomes" id="UP000007266">
    <property type="component" value="Linkage group 1"/>
</dbReference>
<evidence type="ECO:0000313" key="1">
    <source>
        <dbReference type="EMBL" id="EFA11433.1"/>
    </source>
</evidence>
<dbReference type="PhylomeDB" id="D6W705"/>
<name>D6W705_TRICA</name>